<protein>
    <submittedName>
        <fullName evidence="1">Uncharacterized protein</fullName>
    </submittedName>
</protein>
<dbReference type="AlphaFoldDB" id="A0A843V3E5"/>
<sequence length="76" mass="8620">MCVCVGITVKDFLSLDVIYPIFKSFNGIGHASLIIRPTGRAVESKIYSVTFPLPMLSLLFFRLQRIFTFSWGLPLH</sequence>
<comment type="caution">
    <text evidence="1">The sequence shown here is derived from an EMBL/GenBank/DDBJ whole genome shotgun (WGS) entry which is preliminary data.</text>
</comment>
<organism evidence="1 2">
    <name type="scientific">Colocasia esculenta</name>
    <name type="common">Wild taro</name>
    <name type="synonym">Arum esculentum</name>
    <dbReference type="NCBI Taxonomy" id="4460"/>
    <lineage>
        <taxon>Eukaryota</taxon>
        <taxon>Viridiplantae</taxon>
        <taxon>Streptophyta</taxon>
        <taxon>Embryophyta</taxon>
        <taxon>Tracheophyta</taxon>
        <taxon>Spermatophyta</taxon>
        <taxon>Magnoliopsida</taxon>
        <taxon>Liliopsida</taxon>
        <taxon>Araceae</taxon>
        <taxon>Aroideae</taxon>
        <taxon>Colocasieae</taxon>
        <taxon>Colocasia</taxon>
    </lineage>
</organism>
<evidence type="ECO:0000313" key="2">
    <source>
        <dbReference type="Proteomes" id="UP000652761"/>
    </source>
</evidence>
<proteinExistence type="predicted"/>
<keyword evidence="2" id="KW-1185">Reference proteome</keyword>
<accession>A0A843V3E5</accession>
<dbReference type="Proteomes" id="UP000652761">
    <property type="component" value="Unassembled WGS sequence"/>
</dbReference>
<gene>
    <name evidence="1" type="ORF">Taro_023264</name>
</gene>
<dbReference type="EMBL" id="NMUH01001264">
    <property type="protein sequence ID" value="MQL90671.1"/>
    <property type="molecule type" value="Genomic_DNA"/>
</dbReference>
<evidence type="ECO:0000313" key="1">
    <source>
        <dbReference type="EMBL" id="MQL90671.1"/>
    </source>
</evidence>
<name>A0A843V3E5_COLES</name>
<reference evidence="1" key="1">
    <citation type="submission" date="2017-07" db="EMBL/GenBank/DDBJ databases">
        <title>Taro Niue Genome Assembly and Annotation.</title>
        <authorList>
            <person name="Atibalentja N."/>
            <person name="Keating K."/>
            <person name="Fields C.J."/>
        </authorList>
    </citation>
    <scope>NUCLEOTIDE SEQUENCE</scope>
    <source>
        <strain evidence="1">Niue_2</strain>
        <tissue evidence="1">Leaf</tissue>
    </source>
</reference>